<dbReference type="Proteomes" id="UP000530660">
    <property type="component" value="Unassembled WGS sequence"/>
</dbReference>
<gene>
    <name evidence="9" type="ORF">F1559_005019</name>
</gene>
<dbReference type="GO" id="GO:0061710">
    <property type="term" value="F:L-threonylcarbamoyladenylate synthase"/>
    <property type="evidence" value="ECO:0007669"/>
    <property type="project" value="UniProtKB-EC"/>
</dbReference>
<evidence type="ECO:0000256" key="5">
    <source>
        <dbReference type="ARBA" id="ARBA00022490"/>
    </source>
</evidence>
<dbReference type="PROSITE" id="PS51163">
    <property type="entry name" value="YRDC"/>
    <property type="match status" value="1"/>
</dbReference>
<dbReference type="PANTHER" id="PTHR17490:SF10">
    <property type="entry name" value="THREONYLCARBAMOYL-AMP SYNTHASE"/>
    <property type="match status" value="1"/>
</dbReference>
<dbReference type="Gene3D" id="3.90.870.10">
    <property type="entry name" value="DHBP synthase"/>
    <property type="match status" value="1"/>
</dbReference>
<reference evidence="9 10" key="1">
    <citation type="journal article" date="2020" name="J. Phycol.">
        <title>Comparative genome analysis reveals Cyanidiococcus gen. nov., a new extremophilic red algal genus sister to Cyanidioschyzon (Cyanidioschyzonaceae, Rhodophyta).</title>
        <authorList>
            <person name="Liu S.-L."/>
            <person name="Chiang Y.-R."/>
            <person name="Yoon H.S."/>
            <person name="Fu H.-Y."/>
        </authorList>
    </citation>
    <scope>NUCLEOTIDE SEQUENCE [LARGE SCALE GENOMIC DNA]</scope>
    <source>
        <strain evidence="9 10">THAL066</strain>
    </source>
</reference>
<evidence type="ECO:0000256" key="6">
    <source>
        <dbReference type="ARBA" id="ARBA00022679"/>
    </source>
</evidence>
<dbReference type="Pfam" id="PF01300">
    <property type="entry name" value="Sua5_yciO_yrdC"/>
    <property type="match status" value="2"/>
</dbReference>
<dbReference type="PANTHER" id="PTHR17490">
    <property type="entry name" value="SUA5"/>
    <property type="match status" value="1"/>
</dbReference>
<evidence type="ECO:0000313" key="10">
    <source>
        <dbReference type="Proteomes" id="UP000530660"/>
    </source>
</evidence>
<dbReference type="InterPro" id="IPR006070">
    <property type="entry name" value="Sua5-like_dom"/>
</dbReference>
<dbReference type="EMBL" id="VWRR01000001">
    <property type="protein sequence ID" value="KAF6005443.1"/>
    <property type="molecule type" value="Genomic_DNA"/>
</dbReference>
<evidence type="ECO:0000256" key="1">
    <source>
        <dbReference type="ARBA" id="ARBA00004496"/>
    </source>
</evidence>
<dbReference type="GO" id="GO:0006450">
    <property type="term" value="P:regulation of translational fidelity"/>
    <property type="evidence" value="ECO:0007669"/>
    <property type="project" value="TreeGrafter"/>
</dbReference>
<comment type="subcellular location">
    <subcellularLocation>
        <location evidence="1">Cytoplasm</location>
    </subcellularLocation>
</comment>
<evidence type="ECO:0000256" key="3">
    <source>
        <dbReference type="ARBA" id="ARBA00012584"/>
    </source>
</evidence>
<evidence type="ECO:0000256" key="7">
    <source>
        <dbReference type="ARBA" id="ARBA00048366"/>
    </source>
</evidence>
<dbReference type="GO" id="GO:0005737">
    <property type="term" value="C:cytoplasm"/>
    <property type="evidence" value="ECO:0007669"/>
    <property type="project" value="UniProtKB-SubCell"/>
</dbReference>
<evidence type="ECO:0000256" key="2">
    <source>
        <dbReference type="ARBA" id="ARBA00007663"/>
    </source>
</evidence>
<keyword evidence="5" id="KW-0963">Cytoplasm</keyword>
<comment type="catalytic activity">
    <reaction evidence="7">
        <text>L-threonine + hydrogencarbonate + ATP = L-threonylcarbamoyladenylate + diphosphate + H2O</text>
        <dbReference type="Rhea" id="RHEA:36407"/>
        <dbReference type="ChEBI" id="CHEBI:15377"/>
        <dbReference type="ChEBI" id="CHEBI:17544"/>
        <dbReference type="ChEBI" id="CHEBI:30616"/>
        <dbReference type="ChEBI" id="CHEBI:33019"/>
        <dbReference type="ChEBI" id="CHEBI:57926"/>
        <dbReference type="ChEBI" id="CHEBI:73682"/>
        <dbReference type="EC" id="2.7.7.87"/>
    </reaction>
</comment>
<dbReference type="SUPFAM" id="SSF55821">
    <property type="entry name" value="YrdC/RibB"/>
    <property type="match status" value="1"/>
</dbReference>
<dbReference type="AlphaFoldDB" id="A0A7J7IQQ2"/>
<evidence type="ECO:0000256" key="4">
    <source>
        <dbReference type="ARBA" id="ARBA00015492"/>
    </source>
</evidence>
<protein>
    <recommendedName>
        <fullName evidence="4">Threonylcarbamoyl-AMP synthase</fullName>
        <ecNumber evidence="3">2.7.7.87</ecNumber>
    </recommendedName>
</protein>
<dbReference type="InterPro" id="IPR017945">
    <property type="entry name" value="DHBP_synth_RibB-like_a/b_dom"/>
</dbReference>
<comment type="caution">
    <text evidence="9">The sequence shown here is derived from an EMBL/GenBank/DDBJ whole genome shotgun (WGS) entry which is preliminary data.</text>
</comment>
<dbReference type="GO" id="GO:0000049">
    <property type="term" value="F:tRNA binding"/>
    <property type="evidence" value="ECO:0007669"/>
    <property type="project" value="TreeGrafter"/>
</dbReference>
<name>A0A7J7IQQ2_9RHOD</name>
<dbReference type="GO" id="GO:0003725">
    <property type="term" value="F:double-stranded RNA binding"/>
    <property type="evidence" value="ECO:0007669"/>
    <property type="project" value="InterPro"/>
</dbReference>
<dbReference type="EC" id="2.7.7.87" evidence="3"/>
<sequence>MKQLFVVTGCDPAERPRDALSLFGCDPDESPRHPTRSSWTDTRYCIWGSRSSVSINMHGNQPFLSVSGSESMLYRLQPESFQSLVRFAARLLRVGEIVALPTDTVYGLAAAARNEHGVELLYETKQRDLRKPLAIAVPRVSDVAVYMHTEHLPPGLLESFLPGPVTVVLRQREEYMGIDLEDVRIDQYRGWERAKRLATNLNLRGDGLLGVRVPDAEFACAVSRELGDPLALTSANVSGRGECGSVDEFRALWDSCAAVFDGGAIPQPVVPSTVVDLSTPGAFRITRTGWIADDLVHLLENKFGLHNESSSDASARN</sequence>
<feature type="domain" description="YrdC-like" evidence="8">
    <location>
        <begin position="82"/>
        <end position="291"/>
    </location>
</feature>
<organism evidence="9 10">
    <name type="scientific">Cyanidiococcus yangmingshanensis</name>
    <dbReference type="NCBI Taxonomy" id="2690220"/>
    <lineage>
        <taxon>Eukaryota</taxon>
        <taxon>Rhodophyta</taxon>
        <taxon>Bangiophyceae</taxon>
        <taxon>Cyanidiales</taxon>
        <taxon>Cyanidiaceae</taxon>
        <taxon>Cyanidiococcus</taxon>
    </lineage>
</organism>
<evidence type="ECO:0000313" key="9">
    <source>
        <dbReference type="EMBL" id="KAF6005443.1"/>
    </source>
</evidence>
<accession>A0A7J7IQQ2</accession>
<keyword evidence="6" id="KW-0808">Transferase</keyword>
<proteinExistence type="inferred from homology"/>
<dbReference type="InterPro" id="IPR050156">
    <property type="entry name" value="TC-AMP_synthase_SUA5"/>
</dbReference>
<keyword evidence="10" id="KW-1185">Reference proteome</keyword>
<dbReference type="OrthoDB" id="412787at2759"/>
<evidence type="ECO:0000259" key="8">
    <source>
        <dbReference type="PROSITE" id="PS51163"/>
    </source>
</evidence>
<comment type="similarity">
    <text evidence="2">Belongs to the SUA5 family.</text>
</comment>